<keyword evidence="3" id="KW-0238">DNA-binding</keyword>
<dbReference type="InterPro" id="IPR036576">
    <property type="entry name" value="WRKY_dom_sf"/>
</dbReference>
<dbReference type="PROSITE" id="PS50811">
    <property type="entry name" value="WRKY"/>
    <property type="match status" value="1"/>
</dbReference>
<dbReference type="EMBL" id="JAEACU010000002">
    <property type="protein sequence ID" value="KAH7543461.1"/>
    <property type="molecule type" value="Genomic_DNA"/>
</dbReference>
<feature type="domain" description="WRKY" evidence="7">
    <location>
        <begin position="153"/>
        <end position="205"/>
    </location>
</feature>
<comment type="caution">
    <text evidence="8">The sequence shown here is derived from an EMBL/GenBank/DDBJ whole genome shotgun (WGS) entry which is preliminary data.</text>
</comment>
<dbReference type="GO" id="GO:0043565">
    <property type="term" value="F:sequence-specific DNA binding"/>
    <property type="evidence" value="ECO:0007669"/>
    <property type="project" value="InterPro"/>
</dbReference>
<comment type="subcellular location">
    <subcellularLocation>
        <location evidence="1">Nucleus</location>
    </subcellularLocation>
</comment>
<proteinExistence type="predicted"/>
<protein>
    <recommendedName>
        <fullName evidence="7">WRKY domain-containing protein</fullName>
    </recommendedName>
</protein>
<evidence type="ECO:0000256" key="1">
    <source>
        <dbReference type="ARBA" id="ARBA00004123"/>
    </source>
</evidence>
<feature type="compositionally biased region" description="Basic and acidic residues" evidence="6">
    <location>
        <begin position="49"/>
        <end position="59"/>
    </location>
</feature>
<dbReference type="SMART" id="SM00774">
    <property type="entry name" value="WRKY"/>
    <property type="match status" value="1"/>
</dbReference>
<accession>A0A978VXB6</accession>
<evidence type="ECO:0000256" key="6">
    <source>
        <dbReference type="SAM" id="MobiDB-lite"/>
    </source>
</evidence>
<evidence type="ECO:0000259" key="7">
    <source>
        <dbReference type="PROSITE" id="PS50811"/>
    </source>
</evidence>
<keyword evidence="5" id="KW-0539">Nucleus</keyword>
<keyword evidence="4" id="KW-0804">Transcription</keyword>
<dbReference type="InterPro" id="IPR044810">
    <property type="entry name" value="WRKY_plant"/>
</dbReference>
<evidence type="ECO:0000256" key="5">
    <source>
        <dbReference type="ARBA" id="ARBA00023242"/>
    </source>
</evidence>
<feature type="region of interest" description="Disordered" evidence="6">
    <location>
        <begin position="49"/>
        <end position="68"/>
    </location>
</feature>
<dbReference type="Gene3D" id="2.20.25.80">
    <property type="entry name" value="WRKY domain"/>
    <property type="match status" value="1"/>
</dbReference>
<dbReference type="PANTHER" id="PTHR31221">
    <property type="entry name" value="WRKY TRANSCRIPTION FACTOR PROTEIN 1-RELATED"/>
    <property type="match status" value="1"/>
</dbReference>
<sequence length="376" mass="41503">MTKSVVYLFSLSAENSYKLQRRLNEKLSKACVKNEGASVWTNIQSTTEIKHGSDGRTDGLETTSSTSVITDLSDPLSTAQAKSVGVFESAETPELSSTLASHDDEEDGATQGSILLGEDTDYEESEKKECRLIETNLASRAVREPRVVVQNESEVDILDDGYRWRKYGQKVVKGNPNPRKHVEMASHNRKCAITTYEGKHNHEVPAARNSNHINSSSGNVPPAAANAQPSLTLPRNAHIPKPEAQVQDLARQFDRKPEFSNEYLRPTFPGSFANDMKFGSPSIYQMKFPPSQGVMSYDSFGLKPNRNRTYNSASCGKQFAPVQPGLSGQQLQESDMKFLRPKQEQKDDNIYDALATNASSLSSSSVNNRVMGNFPS</sequence>
<dbReference type="Proteomes" id="UP000813462">
    <property type="component" value="Unassembled WGS sequence"/>
</dbReference>
<dbReference type="PANTHER" id="PTHR31221:SF126">
    <property type="entry name" value="WRKY DOMAIN-CONTAINING PROTEIN"/>
    <property type="match status" value="1"/>
</dbReference>
<gene>
    <name evidence="8" type="ORF">FEM48_Zijuj02G0186600</name>
</gene>
<organism evidence="8 9">
    <name type="scientific">Ziziphus jujuba var. spinosa</name>
    <dbReference type="NCBI Taxonomy" id="714518"/>
    <lineage>
        <taxon>Eukaryota</taxon>
        <taxon>Viridiplantae</taxon>
        <taxon>Streptophyta</taxon>
        <taxon>Embryophyta</taxon>
        <taxon>Tracheophyta</taxon>
        <taxon>Spermatophyta</taxon>
        <taxon>Magnoliopsida</taxon>
        <taxon>eudicotyledons</taxon>
        <taxon>Gunneridae</taxon>
        <taxon>Pentapetalae</taxon>
        <taxon>rosids</taxon>
        <taxon>fabids</taxon>
        <taxon>Rosales</taxon>
        <taxon>Rhamnaceae</taxon>
        <taxon>Paliureae</taxon>
        <taxon>Ziziphus</taxon>
    </lineage>
</organism>
<keyword evidence="2" id="KW-0805">Transcription regulation</keyword>
<evidence type="ECO:0000256" key="2">
    <source>
        <dbReference type="ARBA" id="ARBA00023015"/>
    </source>
</evidence>
<reference evidence="8" key="1">
    <citation type="journal article" date="2021" name="Front. Plant Sci.">
        <title>Chromosome-Scale Genome Assembly for Chinese Sour Jujube and Insights Into Its Genome Evolution and Domestication Signature.</title>
        <authorList>
            <person name="Shen L.-Y."/>
            <person name="Luo H."/>
            <person name="Wang X.-L."/>
            <person name="Wang X.-M."/>
            <person name="Qiu X.-J."/>
            <person name="Liu H."/>
            <person name="Zhou S.-S."/>
            <person name="Jia K.-H."/>
            <person name="Nie S."/>
            <person name="Bao Y.-T."/>
            <person name="Zhang R.-G."/>
            <person name="Yun Q.-Z."/>
            <person name="Chai Y.-H."/>
            <person name="Lu J.-Y."/>
            <person name="Li Y."/>
            <person name="Zhao S.-W."/>
            <person name="Mao J.-F."/>
            <person name="Jia S.-G."/>
            <person name="Mao Y.-M."/>
        </authorList>
    </citation>
    <scope>NUCLEOTIDE SEQUENCE</scope>
    <source>
        <strain evidence="8">AT0</strain>
        <tissue evidence="8">Leaf</tissue>
    </source>
</reference>
<evidence type="ECO:0000256" key="3">
    <source>
        <dbReference type="ARBA" id="ARBA00023125"/>
    </source>
</evidence>
<evidence type="ECO:0000256" key="4">
    <source>
        <dbReference type="ARBA" id="ARBA00023163"/>
    </source>
</evidence>
<dbReference type="SUPFAM" id="SSF118290">
    <property type="entry name" value="WRKY DNA-binding domain"/>
    <property type="match status" value="1"/>
</dbReference>
<dbReference type="Pfam" id="PF03106">
    <property type="entry name" value="WRKY"/>
    <property type="match status" value="1"/>
</dbReference>
<evidence type="ECO:0000313" key="9">
    <source>
        <dbReference type="Proteomes" id="UP000813462"/>
    </source>
</evidence>
<dbReference type="InterPro" id="IPR003657">
    <property type="entry name" value="WRKY_dom"/>
</dbReference>
<feature type="region of interest" description="Disordered" evidence="6">
    <location>
        <begin position="88"/>
        <end position="112"/>
    </location>
</feature>
<evidence type="ECO:0000313" key="8">
    <source>
        <dbReference type="EMBL" id="KAH7543461.1"/>
    </source>
</evidence>
<name>A0A978VXB6_ZIZJJ</name>
<dbReference type="AlphaFoldDB" id="A0A978VXB6"/>
<dbReference type="GO" id="GO:0005634">
    <property type="term" value="C:nucleus"/>
    <property type="evidence" value="ECO:0007669"/>
    <property type="project" value="UniProtKB-SubCell"/>
</dbReference>
<dbReference type="GO" id="GO:0003700">
    <property type="term" value="F:DNA-binding transcription factor activity"/>
    <property type="evidence" value="ECO:0007669"/>
    <property type="project" value="InterPro"/>
</dbReference>